<feature type="compositionally biased region" description="Basic residues" evidence="5">
    <location>
        <begin position="12"/>
        <end position="25"/>
    </location>
</feature>
<dbReference type="EMBL" id="JBAMIC010002056">
    <property type="protein sequence ID" value="KAK7089374.1"/>
    <property type="molecule type" value="Genomic_DNA"/>
</dbReference>
<dbReference type="GO" id="GO:0017017">
    <property type="term" value="F:MAP kinase tyrosine/serine/threonine phosphatase activity"/>
    <property type="evidence" value="ECO:0007669"/>
    <property type="project" value="InterPro"/>
</dbReference>
<dbReference type="GO" id="GO:0033550">
    <property type="term" value="F:MAP kinase tyrosine phosphatase activity"/>
    <property type="evidence" value="ECO:0007669"/>
    <property type="project" value="TreeGrafter"/>
</dbReference>
<dbReference type="GO" id="GO:0008330">
    <property type="term" value="F:protein tyrosine/threonine phosphatase activity"/>
    <property type="evidence" value="ECO:0007669"/>
    <property type="project" value="TreeGrafter"/>
</dbReference>
<keyword evidence="3" id="KW-0378">Hydrolase</keyword>
<protein>
    <recommendedName>
        <fullName evidence="2">protein-tyrosine-phosphatase</fullName>
        <ecNumber evidence="2">3.1.3.48</ecNumber>
    </recommendedName>
</protein>
<dbReference type="InterPro" id="IPR029021">
    <property type="entry name" value="Prot-tyrosine_phosphatase-like"/>
</dbReference>
<evidence type="ECO:0000259" key="7">
    <source>
        <dbReference type="PROSITE" id="PS50056"/>
    </source>
</evidence>
<dbReference type="PRINTS" id="PR01764">
    <property type="entry name" value="MAPKPHPHTASE"/>
</dbReference>
<dbReference type="AlphaFoldDB" id="A0AAN9FZ31"/>
<dbReference type="Pfam" id="PF00581">
    <property type="entry name" value="Rhodanese"/>
    <property type="match status" value="1"/>
</dbReference>
<keyword evidence="10" id="KW-1185">Reference proteome</keyword>
<dbReference type="EC" id="3.1.3.48" evidence="2"/>
<dbReference type="GO" id="GO:0005829">
    <property type="term" value="C:cytosol"/>
    <property type="evidence" value="ECO:0007669"/>
    <property type="project" value="TreeGrafter"/>
</dbReference>
<dbReference type="InterPro" id="IPR000387">
    <property type="entry name" value="Tyr_Pase_dom"/>
</dbReference>
<evidence type="ECO:0000259" key="8">
    <source>
        <dbReference type="PROSITE" id="PS50206"/>
    </source>
</evidence>
<evidence type="ECO:0000256" key="4">
    <source>
        <dbReference type="ARBA" id="ARBA00022912"/>
    </source>
</evidence>
<dbReference type="SUPFAM" id="SSF52821">
    <property type="entry name" value="Rhodanese/Cell cycle control phosphatase"/>
    <property type="match status" value="1"/>
</dbReference>
<gene>
    <name evidence="9" type="ORF">V1264_025065</name>
</gene>
<name>A0AAN9FZ31_9CAEN</name>
<feature type="domain" description="Rhodanese" evidence="8">
    <location>
        <begin position="200"/>
        <end position="313"/>
    </location>
</feature>
<dbReference type="Pfam" id="PF00782">
    <property type="entry name" value="DSPc"/>
    <property type="match status" value="1"/>
</dbReference>
<comment type="caution">
    <text evidence="9">The sequence shown here is derived from an EMBL/GenBank/DDBJ whole genome shotgun (WGS) entry which is preliminary data.</text>
</comment>
<dbReference type="SUPFAM" id="SSF52799">
    <property type="entry name" value="(Phosphotyrosine protein) phosphatases II"/>
    <property type="match status" value="1"/>
</dbReference>
<dbReference type="InterPro" id="IPR001763">
    <property type="entry name" value="Rhodanese-like_dom"/>
</dbReference>
<evidence type="ECO:0000256" key="1">
    <source>
        <dbReference type="ARBA" id="ARBA00008601"/>
    </source>
</evidence>
<sequence>MILLPAPSSPHPHLHPLHRHHHHHPPPCVELAQAEVLAAVSSPSCSSVMPESGDIEILAPQRIHLASRRRFDLKLDLASALSGRERGEKKPRLDLINASPASILSSKLSESVSCGSCMGHRSADASPIEPHEAVLERASAASVLSSSSSQQTLQNNCRFRTITQELNGHGQYCGELTPPSSPSMTVRAISTSELAAKLSKARPVLVIDCRPFLCYNSRHVQGALNISCTDRFNRKRLQQGKIKVMDLLPSNLRKRHVTRDVVLYDDKSLGSHVVDGDSALHIVLTRLHKDGQQPAVLQGGMKQFEAEYPELCWSSRPQLEVPGRLLCSPTNDTIEPEIETATASQILPFLYLGNERDAADLERLRRHNITYVLNVTAHVPQHWQAHGIRYKRIPASDSAQQNLKQYFEEALEFIDDARQNNASVLIHCHAGVSRSATITIAYILKHTKMAMSDAYKFVKGKRSIISPNFNFLGQLLEFEQDLNDGNSLRILNPRLVELESTV</sequence>
<dbReference type="PANTHER" id="PTHR10159:SF528">
    <property type="entry name" value="PUCKERED, ISOFORM A"/>
    <property type="match status" value="1"/>
</dbReference>
<dbReference type="PANTHER" id="PTHR10159">
    <property type="entry name" value="DUAL SPECIFICITY PROTEIN PHOSPHATASE"/>
    <property type="match status" value="1"/>
</dbReference>
<dbReference type="GO" id="GO:0043409">
    <property type="term" value="P:negative regulation of MAPK cascade"/>
    <property type="evidence" value="ECO:0007669"/>
    <property type="project" value="TreeGrafter"/>
</dbReference>
<dbReference type="InterPro" id="IPR020422">
    <property type="entry name" value="TYR_PHOSPHATASE_DUAL_dom"/>
</dbReference>
<dbReference type="CDD" id="cd01446">
    <property type="entry name" value="DSP_MapKP"/>
    <property type="match status" value="1"/>
</dbReference>
<dbReference type="InterPro" id="IPR016130">
    <property type="entry name" value="Tyr_Pase_AS"/>
</dbReference>
<dbReference type="SMART" id="SM00195">
    <property type="entry name" value="DSPc"/>
    <property type="match status" value="1"/>
</dbReference>
<reference evidence="9 10" key="1">
    <citation type="submission" date="2024-02" db="EMBL/GenBank/DDBJ databases">
        <title>Chromosome-scale genome assembly of the rough periwinkle Littorina saxatilis.</title>
        <authorList>
            <person name="De Jode A."/>
            <person name="Faria R."/>
            <person name="Formenti G."/>
            <person name="Sims Y."/>
            <person name="Smith T.P."/>
            <person name="Tracey A."/>
            <person name="Wood J.M.D."/>
            <person name="Zagrodzka Z.B."/>
            <person name="Johannesson K."/>
            <person name="Butlin R.K."/>
            <person name="Leder E.H."/>
        </authorList>
    </citation>
    <scope>NUCLEOTIDE SEQUENCE [LARGE SCALE GENOMIC DNA]</scope>
    <source>
        <strain evidence="9">Snail1</strain>
        <tissue evidence="9">Muscle</tissue>
    </source>
</reference>
<evidence type="ECO:0000256" key="5">
    <source>
        <dbReference type="SAM" id="MobiDB-lite"/>
    </source>
</evidence>
<dbReference type="SMART" id="SM00450">
    <property type="entry name" value="RHOD"/>
    <property type="match status" value="1"/>
</dbReference>
<comment type="similarity">
    <text evidence="1">Belongs to the protein-tyrosine phosphatase family. Non-receptor class dual specificity subfamily.</text>
</comment>
<keyword evidence="4" id="KW-0904">Protein phosphatase</keyword>
<feature type="region of interest" description="Disordered" evidence="5">
    <location>
        <begin position="1"/>
        <end position="26"/>
    </location>
</feature>
<dbReference type="PROSITE" id="PS50054">
    <property type="entry name" value="TYR_PHOSPHATASE_DUAL"/>
    <property type="match status" value="1"/>
</dbReference>
<dbReference type="PROSITE" id="PS00383">
    <property type="entry name" value="TYR_PHOSPHATASE_1"/>
    <property type="match status" value="1"/>
</dbReference>
<dbReference type="PROSITE" id="PS50206">
    <property type="entry name" value="RHODANESE_3"/>
    <property type="match status" value="1"/>
</dbReference>
<feature type="domain" description="Tyrosine specific protein phosphatases" evidence="7">
    <location>
        <begin position="405"/>
        <end position="462"/>
    </location>
</feature>
<feature type="domain" description="Tyrosine-protein phosphatase" evidence="6">
    <location>
        <begin position="342"/>
        <end position="484"/>
    </location>
</feature>
<dbReference type="InterPro" id="IPR000340">
    <property type="entry name" value="Dual-sp_phosphatase_cat-dom"/>
</dbReference>
<evidence type="ECO:0000313" key="9">
    <source>
        <dbReference type="EMBL" id="KAK7089374.1"/>
    </source>
</evidence>
<dbReference type="InterPro" id="IPR036873">
    <property type="entry name" value="Rhodanese-like_dom_sf"/>
</dbReference>
<dbReference type="Gene3D" id="3.90.190.10">
    <property type="entry name" value="Protein tyrosine phosphatase superfamily"/>
    <property type="match status" value="1"/>
</dbReference>
<organism evidence="9 10">
    <name type="scientific">Littorina saxatilis</name>
    <dbReference type="NCBI Taxonomy" id="31220"/>
    <lineage>
        <taxon>Eukaryota</taxon>
        <taxon>Metazoa</taxon>
        <taxon>Spiralia</taxon>
        <taxon>Lophotrochozoa</taxon>
        <taxon>Mollusca</taxon>
        <taxon>Gastropoda</taxon>
        <taxon>Caenogastropoda</taxon>
        <taxon>Littorinimorpha</taxon>
        <taxon>Littorinoidea</taxon>
        <taxon>Littorinidae</taxon>
        <taxon>Littorina</taxon>
    </lineage>
</organism>
<accession>A0AAN9FZ31</accession>
<evidence type="ECO:0000313" key="10">
    <source>
        <dbReference type="Proteomes" id="UP001374579"/>
    </source>
</evidence>
<evidence type="ECO:0000259" key="6">
    <source>
        <dbReference type="PROSITE" id="PS50054"/>
    </source>
</evidence>
<dbReference type="PRINTS" id="PR01908">
    <property type="entry name" value="ADSPHPHTASE"/>
</dbReference>
<dbReference type="PROSITE" id="PS50056">
    <property type="entry name" value="TYR_PHOSPHATASE_2"/>
    <property type="match status" value="1"/>
</dbReference>
<dbReference type="FunFam" id="3.90.190.10:FF:000028">
    <property type="entry name" value="Dual specificity phosphatase 10"/>
    <property type="match status" value="1"/>
</dbReference>
<evidence type="ECO:0000256" key="3">
    <source>
        <dbReference type="ARBA" id="ARBA00022801"/>
    </source>
</evidence>
<evidence type="ECO:0000256" key="2">
    <source>
        <dbReference type="ARBA" id="ARBA00013064"/>
    </source>
</evidence>
<dbReference type="InterPro" id="IPR008343">
    <property type="entry name" value="MKP"/>
</dbReference>
<dbReference type="Proteomes" id="UP001374579">
    <property type="component" value="Unassembled WGS sequence"/>
</dbReference>
<proteinExistence type="inferred from homology"/>
<dbReference type="Gene3D" id="3.40.250.10">
    <property type="entry name" value="Rhodanese-like domain"/>
    <property type="match status" value="1"/>
</dbReference>